<keyword evidence="2 7" id="KW-0812">Transmembrane</keyword>
<dbReference type="PROSITE" id="PS00211">
    <property type="entry name" value="ABC_TRANSPORTER_1"/>
    <property type="match status" value="1"/>
</dbReference>
<dbReference type="InterPro" id="IPR003593">
    <property type="entry name" value="AAA+_ATPase"/>
</dbReference>
<dbReference type="Gene3D" id="1.20.1560.10">
    <property type="entry name" value="ABC transporter type 1, transmembrane domain"/>
    <property type="match status" value="1"/>
</dbReference>
<evidence type="ECO:0000256" key="5">
    <source>
        <dbReference type="ARBA" id="ARBA00022989"/>
    </source>
</evidence>
<evidence type="ECO:0000256" key="1">
    <source>
        <dbReference type="ARBA" id="ARBA00004651"/>
    </source>
</evidence>
<dbReference type="InterPro" id="IPR003439">
    <property type="entry name" value="ABC_transporter-like_ATP-bd"/>
</dbReference>
<evidence type="ECO:0000256" key="3">
    <source>
        <dbReference type="ARBA" id="ARBA00022741"/>
    </source>
</evidence>
<dbReference type="Pfam" id="PF00664">
    <property type="entry name" value="ABC_membrane"/>
    <property type="match status" value="1"/>
</dbReference>
<dbReference type="GO" id="GO:0005886">
    <property type="term" value="C:plasma membrane"/>
    <property type="evidence" value="ECO:0007669"/>
    <property type="project" value="UniProtKB-SubCell"/>
</dbReference>
<reference evidence="10 11" key="1">
    <citation type="submission" date="2019-03" db="EMBL/GenBank/DDBJ databases">
        <title>Genomic Encyclopedia of Type Strains, Phase III (KMG-III): the genomes of soil and plant-associated and newly described type strains.</title>
        <authorList>
            <person name="Whitman W."/>
        </authorList>
    </citation>
    <scope>NUCLEOTIDE SEQUENCE [LARGE SCALE GENOMIC DNA]</scope>
    <source>
        <strain evidence="10 11">DSM 27373</strain>
    </source>
</reference>
<keyword evidence="5 7" id="KW-1133">Transmembrane helix</keyword>
<dbReference type="InterPro" id="IPR039421">
    <property type="entry name" value="Type_1_exporter"/>
</dbReference>
<organism evidence="10 11">
    <name type="scientific">Nesterenkonia aurantiaca</name>
    <dbReference type="NCBI Taxonomy" id="1436010"/>
    <lineage>
        <taxon>Bacteria</taxon>
        <taxon>Bacillati</taxon>
        <taxon>Actinomycetota</taxon>
        <taxon>Actinomycetes</taxon>
        <taxon>Micrococcales</taxon>
        <taxon>Micrococcaceae</taxon>
        <taxon>Nesterenkonia</taxon>
    </lineage>
</organism>
<feature type="transmembrane region" description="Helical" evidence="7">
    <location>
        <begin position="54"/>
        <end position="71"/>
    </location>
</feature>
<feature type="domain" description="ABC transmembrane type-1" evidence="9">
    <location>
        <begin position="19"/>
        <end position="297"/>
    </location>
</feature>
<dbReference type="GO" id="GO:0016887">
    <property type="term" value="F:ATP hydrolysis activity"/>
    <property type="evidence" value="ECO:0007669"/>
    <property type="project" value="InterPro"/>
</dbReference>
<feature type="transmembrane region" description="Helical" evidence="7">
    <location>
        <begin position="132"/>
        <end position="153"/>
    </location>
</feature>
<evidence type="ECO:0000259" key="8">
    <source>
        <dbReference type="PROSITE" id="PS50893"/>
    </source>
</evidence>
<dbReference type="AlphaFoldDB" id="A0A4R7G634"/>
<keyword evidence="4" id="KW-0067">ATP-binding</keyword>
<dbReference type="InterPro" id="IPR017871">
    <property type="entry name" value="ABC_transporter-like_CS"/>
</dbReference>
<keyword evidence="11" id="KW-1185">Reference proteome</keyword>
<feature type="transmembrane region" description="Helical" evidence="7">
    <location>
        <begin position="159"/>
        <end position="175"/>
    </location>
</feature>
<feature type="domain" description="ABC transporter" evidence="8">
    <location>
        <begin position="338"/>
        <end position="548"/>
    </location>
</feature>
<dbReference type="InterPro" id="IPR027417">
    <property type="entry name" value="P-loop_NTPase"/>
</dbReference>
<dbReference type="PANTHER" id="PTHR24221:SF590">
    <property type="entry name" value="COMPONENT LINKED WITH THE ASSEMBLY OF CYTOCHROME' TRANSPORT TRANSMEMBRANE ATP-BINDING PROTEIN ABC TRANSPORTER CYDD-RELATED"/>
    <property type="match status" value="1"/>
</dbReference>
<evidence type="ECO:0000313" key="10">
    <source>
        <dbReference type="EMBL" id="TDS86934.1"/>
    </source>
</evidence>
<dbReference type="EMBL" id="SOAN01000002">
    <property type="protein sequence ID" value="TDS86934.1"/>
    <property type="molecule type" value="Genomic_DNA"/>
</dbReference>
<dbReference type="GO" id="GO:0140359">
    <property type="term" value="F:ABC-type transporter activity"/>
    <property type="evidence" value="ECO:0007669"/>
    <property type="project" value="InterPro"/>
</dbReference>
<keyword evidence="3" id="KW-0547">Nucleotide-binding</keyword>
<dbReference type="Gene3D" id="3.40.50.300">
    <property type="entry name" value="P-loop containing nucleotide triphosphate hydrolases"/>
    <property type="match status" value="1"/>
</dbReference>
<evidence type="ECO:0000256" key="7">
    <source>
        <dbReference type="SAM" id="Phobius"/>
    </source>
</evidence>
<dbReference type="SUPFAM" id="SSF90123">
    <property type="entry name" value="ABC transporter transmembrane region"/>
    <property type="match status" value="1"/>
</dbReference>
<dbReference type="GO" id="GO:0005524">
    <property type="term" value="F:ATP binding"/>
    <property type="evidence" value="ECO:0007669"/>
    <property type="project" value="UniProtKB-KW"/>
</dbReference>
<dbReference type="Pfam" id="PF00005">
    <property type="entry name" value="ABC_tran"/>
    <property type="match status" value="1"/>
</dbReference>
<sequence length="548" mass="58771">MMIVPELWREAAKFPAPLAWSIIWLVLVFATHAAQALAIAWTLASVISGQTDEVWLALGMILGIAVLRLLLSLVQASSAARLGGLVRRRLREQAIPAALVAPRLHDTTARDGAIRASLGDGIDGTDAYVSKYIPATAQVVLACPLVVITVAILNPWAGVWVGLAVVLALTGPLLWKKVAARRGLNHWDSYEDLSADLLESLRGMATLRVLGAVPETRHRLHDRSEALRSATERVMRVSLAETGVTDFAIQAGVVAAGTTAALHATTGQPPALETYLVLLLASEAFRPIRDLSRHWHAGFMGLTAVPELIRLGAFNGSEEHARPETPIGSESPATARELRIQALTYRYPGTDLPVLEDITHTVSRGTLSAVVGTSGAGKSTLFDLLLGFLTPESGEILLDGQTLHSNDLAVVSQRPVLFTGTIRQNLTVTGARSDTELETACAASGILDEILSFSRGFDTEVTEAGLSLSGGQRQRLALARALLARRPVLLVDEPTSALDAVRAAEVIHTLHRVAADRIVLMISHRPESLLDVESVLHLDNDHVDRIVP</sequence>
<dbReference type="PROSITE" id="PS50893">
    <property type="entry name" value="ABC_TRANSPORTER_2"/>
    <property type="match status" value="1"/>
</dbReference>
<keyword evidence="6 7" id="KW-0472">Membrane</keyword>
<gene>
    <name evidence="10" type="ORF">EV640_102229</name>
</gene>
<proteinExistence type="predicted"/>
<accession>A0A4R7G634</accession>
<evidence type="ECO:0000256" key="4">
    <source>
        <dbReference type="ARBA" id="ARBA00022840"/>
    </source>
</evidence>
<evidence type="ECO:0000256" key="6">
    <source>
        <dbReference type="ARBA" id="ARBA00023136"/>
    </source>
</evidence>
<comment type="caution">
    <text evidence="10">The sequence shown here is derived from an EMBL/GenBank/DDBJ whole genome shotgun (WGS) entry which is preliminary data.</text>
</comment>
<evidence type="ECO:0000256" key="2">
    <source>
        <dbReference type="ARBA" id="ARBA00022692"/>
    </source>
</evidence>
<dbReference type="InterPro" id="IPR011527">
    <property type="entry name" value="ABC1_TM_dom"/>
</dbReference>
<dbReference type="SMART" id="SM00382">
    <property type="entry name" value="AAA"/>
    <property type="match status" value="1"/>
</dbReference>
<dbReference type="CDD" id="cd03228">
    <property type="entry name" value="ABCC_MRP_Like"/>
    <property type="match status" value="1"/>
</dbReference>
<dbReference type="PROSITE" id="PS50929">
    <property type="entry name" value="ABC_TM1F"/>
    <property type="match status" value="1"/>
</dbReference>
<evidence type="ECO:0000313" key="11">
    <source>
        <dbReference type="Proteomes" id="UP000294506"/>
    </source>
</evidence>
<protein>
    <submittedName>
        <fullName evidence="10">ABC-type transport system involved in cytochrome bd biosynthesis fused ATPase/permease subunit</fullName>
    </submittedName>
</protein>
<comment type="subcellular location">
    <subcellularLocation>
        <location evidence="1">Cell membrane</location>
        <topology evidence="1">Multi-pass membrane protein</topology>
    </subcellularLocation>
</comment>
<dbReference type="PANTHER" id="PTHR24221">
    <property type="entry name" value="ATP-BINDING CASSETTE SUB-FAMILY B"/>
    <property type="match status" value="1"/>
</dbReference>
<evidence type="ECO:0000259" key="9">
    <source>
        <dbReference type="PROSITE" id="PS50929"/>
    </source>
</evidence>
<dbReference type="InterPro" id="IPR036640">
    <property type="entry name" value="ABC1_TM_sf"/>
</dbReference>
<dbReference type="SUPFAM" id="SSF52540">
    <property type="entry name" value="P-loop containing nucleoside triphosphate hydrolases"/>
    <property type="match status" value="1"/>
</dbReference>
<dbReference type="Proteomes" id="UP000294506">
    <property type="component" value="Unassembled WGS sequence"/>
</dbReference>
<name>A0A4R7G634_9MICC</name>